<feature type="binding site" evidence="9">
    <location>
        <position position="102"/>
    </location>
    <ligand>
        <name>L-glutamine</name>
        <dbReference type="ChEBI" id="CHEBI:58359"/>
    </ligand>
</feature>
<dbReference type="NCBIfam" id="TIGR01536">
    <property type="entry name" value="asn_synth_AEB"/>
    <property type="match status" value="1"/>
</dbReference>
<keyword evidence="12" id="KW-0436">Ligase</keyword>
<keyword evidence="8" id="KW-0028">Amino-acid biosynthesis</keyword>
<comment type="caution">
    <text evidence="12">The sequence shown here is derived from an EMBL/GenBank/DDBJ whole genome shotgun (WGS) entry which is preliminary data.</text>
</comment>
<dbReference type="GO" id="GO:0005524">
    <property type="term" value="F:ATP binding"/>
    <property type="evidence" value="ECO:0007669"/>
    <property type="project" value="UniProtKB-KW"/>
</dbReference>
<dbReference type="InterPro" id="IPR033738">
    <property type="entry name" value="AsnB_N"/>
</dbReference>
<dbReference type="Gene3D" id="3.60.20.10">
    <property type="entry name" value="Glutamine Phosphoribosylpyrophosphate, subunit 1, domain 1"/>
    <property type="match status" value="1"/>
</dbReference>
<evidence type="ECO:0000256" key="10">
    <source>
        <dbReference type="PIRSR" id="PIRSR001589-3"/>
    </source>
</evidence>
<feature type="active site" description="For GATase activity" evidence="8">
    <location>
        <position position="2"/>
    </location>
</feature>
<dbReference type="EMBL" id="WWCL01000004">
    <property type="protein sequence ID" value="MYN47374.1"/>
    <property type="molecule type" value="Genomic_DNA"/>
</dbReference>
<dbReference type="GO" id="GO:0004066">
    <property type="term" value="F:asparagine synthase (glutamine-hydrolyzing) activity"/>
    <property type="evidence" value="ECO:0007669"/>
    <property type="project" value="UniProtKB-EC"/>
</dbReference>
<dbReference type="InterPro" id="IPR006426">
    <property type="entry name" value="Asn_synth_AEB"/>
</dbReference>
<feature type="site" description="Important for beta-aspartyl-AMP intermediate formation" evidence="10">
    <location>
        <position position="368"/>
    </location>
</feature>
<dbReference type="GO" id="GO:0005829">
    <property type="term" value="C:cytosol"/>
    <property type="evidence" value="ECO:0007669"/>
    <property type="project" value="TreeGrafter"/>
</dbReference>
<feature type="domain" description="Glutamine amidotransferase type-2" evidence="11">
    <location>
        <begin position="2"/>
        <end position="215"/>
    </location>
</feature>
<evidence type="ECO:0000256" key="4">
    <source>
        <dbReference type="ARBA" id="ARBA00022741"/>
    </source>
</evidence>
<accession>A0A845I1A6</accession>
<dbReference type="Pfam" id="PF00733">
    <property type="entry name" value="Asn_synthase"/>
    <property type="match status" value="1"/>
</dbReference>
<proteinExistence type="inferred from homology"/>
<dbReference type="AlphaFoldDB" id="A0A845I1A6"/>
<dbReference type="RefSeq" id="WP_161036738.1">
    <property type="nucleotide sequence ID" value="NZ_WWCL01000004.1"/>
</dbReference>
<keyword evidence="13" id="KW-1185">Reference proteome</keyword>
<dbReference type="EC" id="6.3.5.4" evidence="3"/>
<comment type="catalytic activity">
    <reaction evidence="7">
        <text>L-aspartate + L-glutamine + ATP + H2O = L-asparagine + L-glutamate + AMP + diphosphate + H(+)</text>
        <dbReference type="Rhea" id="RHEA:12228"/>
        <dbReference type="ChEBI" id="CHEBI:15377"/>
        <dbReference type="ChEBI" id="CHEBI:15378"/>
        <dbReference type="ChEBI" id="CHEBI:29985"/>
        <dbReference type="ChEBI" id="CHEBI:29991"/>
        <dbReference type="ChEBI" id="CHEBI:30616"/>
        <dbReference type="ChEBI" id="CHEBI:33019"/>
        <dbReference type="ChEBI" id="CHEBI:58048"/>
        <dbReference type="ChEBI" id="CHEBI:58359"/>
        <dbReference type="ChEBI" id="CHEBI:456215"/>
        <dbReference type="EC" id="6.3.5.4"/>
    </reaction>
</comment>
<evidence type="ECO:0000259" key="11">
    <source>
        <dbReference type="PROSITE" id="PS51278"/>
    </source>
</evidence>
<reference evidence="12" key="1">
    <citation type="submission" date="2019-12" db="EMBL/GenBank/DDBJ databases">
        <title>Novel species isolated from a subtropical stream in China.</title>
        <authorList>
            <person name="Lu H."/>
        </authorList>
    </citation>
    <scope>NUCLEOTIDE SEQUENCE [LARGE SCALE GENOMIC DNA]</scope>
    <source>
        <strain evidence="12">FT93W</strain>
    </source>
</reference>
<dbReference type="PIRSF" id="PIRSF001589">
    <property type="entry name" value="Asn_synthetase_glu-h"/>
    <property type="match status" value="1"/>
</dbReference>
<dbReference type="PANTHER" id="PTHR43284:SF1">
    <property type="entry name" value="ASPARAGINE SYNTHETASE"/>
    <property type="match status" value="1"/>
</dbReference>
<evidence type="ECO:0000256" key="1">
    <source>
        <dbReference type="ARBA" id="ARBA00005187"/>
    </source>
</evidence>
<dbReference type="InterPro" id="IPR014729">
    <property type="entry name" value="Rossmann-like_a/b/a_fold"/>
</dbReference>
<dbReference type="Proteomes" id="UP000444316">
    <property type="component" value="Unassembled WGS sequence"/>
</dbReference>
<name>A0A845I1A6_9BURK</name>
<evidence type="ECO:0000313" key="12">
    <source>
        <dbReference type="EMBL" id="MYN47374.1"/>
    </source>
</evidence>
<protein>
    <recommendedName>
        <fullName evidence="3">asparagine synthase (glutamine-hydrolyzing)</fullName>
        <ecNumber evidence="3">6.3.5.4</ecNumber>
    </recommendedName>
</protein>
<dbReference type="InterPro" id="IPR029055">
    <property type="entry name" value="Ntn_hydrolases_N"/>
</dbReference>
<dbReference type="Pfam" id="PF13522">
    <property type="entry name" value="GATase_6"/>
    <property type="match status" value="1"/>
</dbReference>
<organism evidence="12 13">
    <name type="scientific">Duganella fentianensis</name>
    <dbReference type="NCBI Taxonomy" id="2692177"/>
    <lineage>
        <taxon>Bacteria</taxon>
        <taxon>Pseudomonadati</taxon>
        <taxon>Pseudomonadota</taxon>
        <taxon>Betaproteobacteria</taxon>
        <taxon>Burkholderiales</taxon>
        <taxon>Oxalobacteraceae</taxon>
        <taxon>Telluria group</taxon>
        <taxon>Duganella</taxon>
    </lineage>
</organism>
<evidence type="ECO:0000256" key="5">
    <source>
        <dbReference type="ARBA" id="ARBA00022840"/>
    </source>
</evidence>
<keyword evidence="4 9" id="KW-0547">Nucleotide-binding</keyword>
<keyword evidence="5 9" id="KW-0067">ATP-binding</keyword>
<dbReference type="SUPFAM" id="SSF52402">
    <property type="entry name" value="Adenine nucleotide alpha hydrolases-like"/>
    <property type="match status" value="1"/>
</dbReference>
<gene>
    <name evidence="12" type="primary">asnB</name>
    <name evidence="12" type="ORF">GTP23_20225</name>
</gene>
<dbReference type="InterPro" id="IPR001962">
    <property type="entry name" value="Asn_synthase"/>
</dbReference>
<keyword evidence="8" id="KW-0061">Asparagine biosynthesis</keyword>
<comment type="pathway">
    <text evidence="1">Amino-acid biosynthesis; L-asparagine biosynthesis; L-asparagine from L-aspartate (L-Gln route): step 1/1.</text>
</comment>
<keyword evidence="6 8" id="KW-0315">Glutamine amidotransferase</keyword>
<evidence type="ECO:0000256" key="8">
    <source>
        <dbReference type="PIRSR" id="PIRSR001589-1"/>
    </source>
</evidence>
<evidence type="ECO:0000256" key="3">
    <source>
        <dbReference type="ARBA" id="ARBA00012737"/>
    </source>
</evidence>
<evidence type="ECO:0000256" key="6">
    <source>
        <dbReference type="ARBA" id="ARBA00022962"/>
    </source>
</evidence>
<dbReference type="GO" id="GO:0006529">
    <property type="term" value="P:asparagine biosynthetic process"/>
    <property type="evidence" value="ECO:0007669"/>
    <property type="project" value="UniProtKB-KW"/>
</dbReference>
<dbReference type="InterPro" id="IPR051786">
    <property type="entry name" value="ASN_synthetase/amidase"/>
</dbReference>
<evidence type="ECO:0000256" key="2">
    <source>
        <dbReference type="ARBA" id="ARBA00005752"/>
    </source>
</evidence>
<evidence type="ECO:0000256" key="9">
    <source>
        <dbReference type="PIRSR" id="PIRSR001589-2"/>
    </source>
</evidence>
<evidence type="ECO:0000313" key="13">
    <source>
        <dbReference type="Proteomes" id="UP000444316"/>
    </source>
</evidence>
<dbReference type="Gene3D" id="3.40.50.620">
    <property type="entry name" value="HUPs"/>
    <property type="match status" value="2"/>
</dbReference>
<dbReference type="CDD" id="cd00712">
    <property type="entry name" value="AsnB"/>
    <property type="match status" value="1"/>
</dbReference>
<feature type="binding site" evidence="9">
    <location>
        <position position="293"/>
    </location>
    <ligand>
        <name>ATP</name>
        <dbReference type="ChEBI" id="CHEBI:30616"/>
    </ligand>
</feature>
<dbReference type="InterPro" id="IPR017932">
    <property type="entry name" value="GATase_2_dom"/>
</dbReference>
<evidence type="ECO:0000256" key="7">
    <source>
        <dbReference type="ARBA" id="ARBA00048741"/>
    </source>
</evidence>
<comment type="similarity">
    <text evidence="2">Belongs to the asparagine synthetase family.</text>
</comment>
<dbReference type="PANTHER" id="PTHR43284">
    <property type="entry name" value="ASPARAGINE SYNTHETASE (GLUTAMINE-HYDROLYZING)"/>
    <property type="match status" value="1"/>
</dbReference>
<dbReference type="PROSITE" id="PS51278">
    <property type="entry name" value="GATASE_TYPE_2"/>
    <property type="match status" value="1"/>
</dbReference>
<sequence>MCGIAGYVDRSGRVAGLNQDLDEAVRALRHRGPNDQGCWTEQAGVGIGQTRLAILDLSPNGHQPMVSEDGQVVMSFNGEVYNFAEIRAELEPLGHHFRGTGDSEVILAAFRQWGMEAVQRFIGMFAIALWDSRTRRLHLLRDRLGVKPLYYGWDGQVLCFASELKALRAFRHWTPAIDRDALGEYFQFGYINAPRSIYQGIAKLEPGHWLELAEDGPPRLQRYWSVLDACSQPLSGTEEELTAQLEALMTDAFRLRMVADVPVGVFLSGGIDSSLVTALLQKDAERPIHTFTIGFAEERFDESPFARRVAEHLGTEHTSAILQTDEAKRILPMWGQLYDEPFFDSSGVPTYLVSRMASEQVTVVLSADGGDEAFGGYGIYDYMLAKWQKRQSWPAAWLALLQGVLPRLPIDATDRLVTWLPLPQSLRRLLRTKLIEPAIQLRDVLCASSLGEAYDAKFSVWPKAKVARLLGQFRRVRVTADSYPGTPADQLGLWDLHHYLPGDVLAKVDRASMAVSIEGREPLLDHRIIEFAYRLPLALRRGKLGNKHILRNILYKYVPRELIERPKRGFAVPLLEWLRGDLAELVDRYLDTDAVRTQGILDADQVAATVRAFRDGDDRLVQQVWTLLAFQMWHEQWM</sequence>
<dbReference type="SUPFAM" id="SSF56235">
    <property type="entry name" value="N-terminal nucleophile aminohydrolases (Ntn hydrolases)"/>
    <property type="match status" value="1"/>
</dbReference>
<dbReference type="CDD" id="cd01991">
    <property type="entry name" value="Asn_synthase_B_C"/>
    <property type="match status" value="1"/>
</dbReference>